<dbReference type="CDD" id="cd00200">
    <property type="entry name" value="WD40"/>
    <property type="match status" value="1"/>
</dbReference>
<dbReference type="PANTHER" id="PTHR22847">
    <property type="entry name" value="WD40 REPEAT PROTEIN"/>
    <property type="match status" value="1"/>
</dbReference>
<dbReference type="STRING" id="763407.A0A162WCH5"/>
<dbReference type="InterPro" id="IPR015943">
    <property type="entry name" value="WD40/YVTN_repeat-like_dom_sf"/>
</dbReference>
<feature type="compositionally biased region" description="Low complexity" evidence="4">
    <location>
        <begin position="102"/>
        <end position="127"/>
    </location>
</feature>
<dbReference type="VEuPathDB" id="FungiDB:PHYBLDRAFT_80008"/>
<dbReference type="EMBL" id="KV441004">
    <property type="protein sequence ID" value="OAD66245.1"/>
    <property type="molecule type" value="Genomic_DNA"/>
</dbReference>
<feature type="compositionally biased region" description="Basic residues" evidence="4">
    <location>
        <begin position="171"/>
        <end position="180"/>
    </location>
</feature>
<dbReference type="PROSITE" id="PS00678">
    <property type="entry name" value="WD_REPEATS_1"/>
    <property type="match status" value="3"/>
</dbReference>
<dbReference type="InterPro" id="IPR001680">
    <property type="entry name" value="WD40_rpt"/>
</dbReference>
<gene>
    <name evidence="5" type="ORF">PHYBLDRAFT_80008</name>
</gene>
<evidence type="ECO:0000313" key="5">
    <source>
        <dbReference type="EMBL" id="OAD66245.1"/>
    </source>
</evidence>
<evidence type="ECO:0000313" key="6">
    <source>
        <dbReference type="Proteomes" id="UP000077315"/>
    </source>
</evidence>
<dbReference type="GeneID" id="29004440"/>
<dbReference type="InterPro" id="IPR019775">
    <property type="entry name" value="WD40_repeat_CS"/>
</dbReference>
<feature type="repeat" description="WD" evidence="3">
    <location>
        <begin position="518"/>
        <end position="540"/>
    </location>
</feature>
<feature type="region of interest" description="Disordered" evidence="4">
    <location>
        <begin position="165"/>
        <end position="219"/>
    </location>
</feature>
<dbReference type="Pfam" id="PF00400">
    <property type="entry name" value="WD40"/>
    <property type="match status" value="5"/>
</dbReference>
<feature type="repeat" description="WD" evidence="3">
    <location>
        <begin position="351"/>
        <end position="383"/>
    </location>
</feature>
<dbReference type="InParanoid" id="A0A162WCH5"/>
<protein>
    <submittedName>
        <fullName evidence="5">Uncharacterized protein</fullName>
    </submittedName>
</protein>
<feature type="compositionally biased region" description="Basic and acidic residues" evidence="4">
    <location>
        <begin position="204"/>
        <end position="218"/>
    </location>
</feature>
<name>A0A162WCH5_PHYB8</name>
<feature type="repeat" description="WD" evidence="3">
    <location>
        <begin position="309"/>
        <end position="350"/>
    </location>
</feature>
<dbReference type="AlphaFoldDB" id="A0A162WCH5"/>
<dbReference type="InterPro" id="IPR020472">
    <property type="entry name" value="WD40_PAC1"/>
</dbReference>
<feature type="region of interest" description="Disordered" evidence="4">
    <location>
        <begin position="98"/>
        <end position="127"/>
    </location>
</feature>
<reference evidence="6" key="1">
    <citation type="submission" date="2015-06" db="EMBL/GenBank/DDBJ databases">
        <title>Expansion of signal transduction pathways in fungi by whole-genome duplication.</title>
        <authorList>
            <consortium name="DOE Joint Genome Institute"/>
            <person name="Corrochano L.M."/>
            <person name="Kuo A."/>
            <person name="Marcet-Houben M."/>
            <person name="Polaino S."/>
            <person name="Salamov A."/>
            <person name="Villalobos J.M."/>
            <person name="Alvarez M.I."/>
            <person name="Avalos J."/>
            <person name="Benito E.P."/>
            <person name="Benoit I."/>
            <person name="Burger G."/>
            <person name="Camino L.P."/>
            <person name="Canovas D."/>
            <person name="Cerda-Olmedo E."/>
            <person name="Cheng J.-F."/>
            <person name="Dominguez A."/>
            <person name="Elias M."/>
            <person name="Eslava A.P."/>
            <person name="Glaser F."/>
            <person name="Grimwood J."/>
            <person name="Gutierrez G."/>
            <person name="Heitman J."/>
            <person name="Henrissat B."/>
            <person name="Iturriaga E.A."/>
            <person name="Lang B.F."/>
            <person name="Lavin J.L."/>
            <person name="Lee S."/>
            <person name="Li W."/>
            <person name="Lindquist E."/>
            <person name="Lopez-Garcia S."/>
            <person name="Luque E.M."/>
            <person name="Marcos A.T."/>
            <person name="Martin J."/>
            <person name="McCluskey K."/>
            <person name="Medina H.R."/>
            <person name="Miralles-Duran A."/>
            <person name="Miyazaki A."/>
            <person name="Munoz-Torres E."/>
            <person name="Oguiza J.A."/>
            <person name="Ohm R."/>
            <person name="Olmedo M."/>
            <person name="Orejas M."/>
            <person name="Ortiz-Castellanos L."/>
            <person name="Pisabarro A.G."/>
            <person name="Rodriguez-Romero J."/>
            <person name="Ruiz-Herrera J."/>
            <person name="Ruiz-Vazquez R."/>
            <person name="Sanz C."/>
            <person name="Schackwitz W."/>
            <person name="Schmutz J."/>
            <person name="Shahriari M."/>
            <person name="Shelest E."/>
            <person name="Silva-Franco F."/>
            <person name="Soanes D."/>
            <person name="Syed K."/>
            <person name="Tagua V.G."/>
            <person name="Talbot N.J."/>
            <person name="Thon M."/>
            <person name="De vries R.P."/>
            <person name="Wiebenga A."/>
            <person name="Yadav J.S."/>
            <person name="Braun E.L."/>
            <person name="Baker S."/>
            <person name="Garre V."/>
            <person name="Horwitz B."/>
            <person name="Torres-Martinez S."/>
            <person name="Idnurm A."/>
            <person name="Herrera-Estrella A."/>
            <person name="Gabaldon T."/>
            <person name="Grigoriev I.V."/>
        </authorList>
    </citation>
    <scope>NUCLEOTIDE SEQUENCE [LARGE SCALE GENOMIC DNA]</scope>
    <source>
        <strain evidence="6">NRRL 1555(-)</strain>
    </source>
</reference>
<keyword evidence="6" id="KW-1185">Reference proteome</keyword>
<dbReference type="GO" id="GO:1990234">
    <property type="term" value="C:transferase complex"/>
    <property type="evidence" value="ECO:0007669"/>
    <property type="project" value="UniProtKB-ARBA"/>
</dbReference>
<dbReference type="Proteomes" id="UP000077315">
    <property type="component" value="Unassembled WGS sequence"/>
</dbReference>
<organism evidence="5 6">
    <name type="scientific">Phycomyces blakesleeanus (strain ATCC 8743b / DSM 1359 / FGSC 10004 / NBRC 33097 / NRRL 1555)</name>
    <dbReference type="NCBI Taxonomy" id="763407"/>
    <lineage>
        <taxon>Eukaryota</taxon>
        <taxon>Fungi</taxon>
        <taxon>Fungi incertae sedis</taxon>
        <taxon>Mucoromycota</taxon>
        <taxon>Mucoromycotina</taxon>
        <taxon>Mucoromycetes</taxon>
        <taxon>Mucorales</taxon>
        <taxon>Phycomycetaceae</taxon>
        <taxon>Phycomyces</taxon>
    </lineage>
</organism>
<dbReference type="SMART" id="SM00320">
    <property type="entry name" value="WD40"/>
    <property type="match status" value="7"/>
</dbReference>
<evidence type="ECO:0000256" key="4">
    <source>
        <dbReference type="SAM" id="MobiDB-lite"/>
    </source>
</evidence>
<evidence type="ECO:0000256" key="2">
    <source>
        <dbReference type="ARBA" id="ARBA00022737"/>
    </source>
</evidence>
<proteinExistence type="predicted"/>
<dbReference type="PROSITE" id="PS50082">
    <property type="entry name" value="WD_REPEATS_2"/>
    <property type="match status" value="6"/>
</dbReference>
<feature type="repeat" description="WD" evidence="3">
    <location>
        <begin position="619"/>
        <end position="650"/>
    </location>
</feature>
<dbReference type="FunCoup" id="A0A162WCH5">
    <property type="interactions" value="204"/>
</dbReference>
<dbReference type="Gene3D" id="2.130.10.10">
    <property type="entry name" value="YVTN repeat-like/Quinoprotein amine dehydrogenase"/>
    <property type="match status" value="3"/>
</dbReference>
<dbReference type="RefSeq" id="XP_018284285.1">
    <property type="nucleotide sequence ID" value="XM_018443535.1"/>
</dbReference>
<accession>A0A162WCH5</accession>
<dbReference type="PROSITE" id="PS50294">
    <property type="entry name" value="WD_REPEATS_REGION"/>
    <property type="match status" value="5"/>
</dbReference>
<feature type="compositionally biased region" description="Low complexity" evidence="4">
    <location>
        <begin position="185"/>
        <end position="198"/>
    </location>
</feature>
<keyword evidence="1 3" id="KW-0853">WD repeat</keyword>
<dbReference type="GO" id="GO:0005634">
    <property type="term" value="C:nucleus"/>
    <property type="evidence" value="ECO:0007669"/>
    <property type="project" value="TreeGrafter"/>
</dbReference>
<dbReference type="OrthoDB" id="496at2759"/>
<feature type="repeat" description="WD" evidence="3">
    <location>
        <begin position="541"/>
        <end position="580"/>
    </location>
</feature>
<dbReference type="Gene3D" id="6.10.280.220">
    <property type="match status" value="1"/>
</dbReference>
<dbReference type="PRINTS" id="PR00320">
    <property type="entry name" value="GPROTEINBRPT"/>
</dbReference>
<sequence>MPKDDATTPARPQRPNQSMTSTSRDISFSYDAFTSNPVVSVARERAVGMAQSAREWLSPTMPDWRAPLSQLESLTTVMFNPLAAHPVYRSESMAKAMQLMHQQQLQQQRSSGSSSSSSASSSSSSISTKKQIAWPSSAVLLQAEIPESSAPLSLFQGFSAAYPSFTNGPAKKQRHKRKKQSGTPKSSAQKAATKASRSMAQLIAEREKRARESDRLEMQKASTTNEVLQLNLQIEELINKRKLLEAKWAKLESKDRHLRASIEEINDAMAAIEDEGRDDGSVRSRRGRSIKEEEESEEEMESGTCFKTFEGHDERILSLDFNHPQGIMVSSSMDGTVRVWDLHRSRCLGTLEGHTSLVRCLQLDNTRLITGSDDGTIKHWDLSAVAAPSPSSVSSFSVYSSEPSSPTLSAYTTTQDDIIPLPSECYLGAFEGHSAEVTALYADEDTAVSGSNDKTMKQWDLETRQCVLTLDVMWASKSAEGTNSWSSFDRWSLDSLQQSLFEPASDFVGALQFWNFALASGTLDGKIRMWDLRTGQTHRTLPGHNGPVTSLQFDEVHLVSGSTDKTIRIWDLRTGSVFDTLSYSGPVTSLQFDSGKIVSAGSTPSIDVYNRTSFQHNSLTGHTGAVNSVRFRKNVLASGGKDKVVKLWTL</sequence>
<feature type="compositionally biased region" description="Polar residues" evidence="4">
    <location>
        <begin position="14"/>
        <end position="24"/>
    </location>
</feature>
<feature type="region of interest" description="Disordered" evidence="4">
    <location>
        <begin position="275"/>
        <end position="300"/>
    </location>
</feature>
<dbReference type="SUPFAM" id="SSF50978">
    <property type="entry name" value="WD40 repeat-like"/>
    <property type="match status" value="1"/>
</dbReference>
<evidence type="ECO:0000256" key="3">
    <source>
        <dbReference type="PROSITE-ProRule" id="PRU00221"/>
    </source>
</evidence>
<dbReference type="InterPro" id="IPR036322">
    <property type="entry name" value="WD40_repeat_dom_sf"/>
</dbReference>
<dbReference type="PANTHER" id="PTHR22847:SF637">
    <property type="entry name" value="WD REPEAT DOMAIN 5B"/>
    <property type="match status" value="1"/>
</dbReference>
<keyword evidence="2" id="KW-0677">Repeat</keyword>
<feature type="region of interest" description="Disordered" evidence="4">
    <location>
        <begin position="1"/>
        <end position="24"/>
    </location>
</feature>
<feature type="repeat" description="WD" evidence="3">
    <location>
        <begin position="430"/>
        <end position="469"/>
    </location>
</feature>
<evidence type="ECO:0000256" key="1">
    <source>
        <dbReference type="ARBA" id="ARBA00022574"/>
    </source>
</evidence>